<dbReference type="EMBL" id="JAGFBS010000103">
    <property type="protein sequence ID" value="KAG6369152.1"/>
    <property type="molecule type" value="Genomic_DNA"/>
</dbReference>
<dbReference type="AlphaFoldDB" id="A0A8I2YC26"/>
<name>A0A8I2YC26_9AGAM</name>
<comment type="caution">
    <text evidence="1">The sequence shown here is derived from an EMBL/GenBank/DDBJ whole genome shotgun (WGS) entry which is preliminary data.</text>
</comment>
<accession>A0A8I2YC26</accession>
<evidence type="ECO:0000313" key="1">
    <source>
        <dbReference type="EMBL" id="KAG6369152.1"/>
    </source>
</evidence>
<reference evidence="1" key="1">
    <citation type="submission" date="2021-03" db="EMBL/GenBank/DDBJ databases">
        <title>Evolutionary innovations through gain and loss of genes in the ectomycorrhizal Boletales.</title>
        <authorList>
            <person name="Wu G."/>
            <person name="Miyauchi S."/>
            <person name="Morin E."/>
            <person name="Yang Z.-L."/>
            <person name="Xu J."/>
            <person name="Martin F.M."/>
        </authorList>
    </citation>
    <scope>NUCLEOTIDE SEQUENCE</scope>
    <source>
        <strain evidence="1">BR01</strain>
    </source>
</reference>
<dbReference type="OrthoDB" id="2693210at2759"/>
<gene>
    <name evidence="1" type="ORF">JVT61DRAFT_1411</name>
</gene>
<dbReference type="Proteomes" id="UP000683000">
    <property type="component" value="Unassembled WGS sequence"/>
</dbReference>
<organism evidence="1 2">
    <name type="scientific">Boletus reticuloceps</name>
    <dbReference type="NCBI Taxonomy" id="495285"/>
    <lineage>
        <taxon>Eukaryota</taxon>
        <taxon>Fungi</taxon>
        <taxon>Dikarya</taxon>
        <taxon>Basidiomycota</taxon>
        <taxon>Agaricomycotina</taxon>
        <taxon>Agaricomycetes</taxon>
        <taxon>Agaricomycetidae</taxon>
        <taxon>Boletales</taxon>
        <taxon>Boletineae</taxon>
        <taxon>Boletaceae</taxon>
        <taxon>Boletoideae</taxon>
        <taxon>Boletus</taxon>
    </lineage>
</organism>
<evidence type="ECO:0000313" key="2">
    <source>
        <dbReference type="Proteomes" id="UP000683000"/>
    </source>
</evidence>
<proteinExistence type="predicted"/>
<protein>
    <submittedName>
        <fullName evidence="1">Uncharacterized protein</fullName>
    </submittedName>
</protein>
<keyword evidence="2" id="KW-1185">Reference proteome</keyword>
<sequence>MCSYEALTVLVGQRSRGTNQASLSLGRHAECRIKGSVSMLIPYFSRPIVRLEYQLRNALKLVIGKSLRERMVALCERFISSGNYNEIYNMLFAVELIEADIQKLPPSKGHSEDSETLPYKVTCTIIRVLEDLLLNAMEGTKVSELEHKGLLLYQAVPDALLD</sequence>